<dbReference type="InterPro" id="IPR038186">
    <property type="entry name" value="CHAD_dom_sf"/>
</dbReference>
<dbReference type="InterPro" id="IPR007899">
    <property type="entry name" value="CHAD_dom"/>
</dbReference>
<dbReference type="EMBL" id="VHLG01000002">
    <property type="protein sequence ID" value="TPW32507.1"/>
    <property type="molecule type" value="Genomic_DNA"/>
</dbReference>
<dbReference type="OrthoDB" id="9810907at2"/>
<dbReference type="PANTHER" id="PTHR39339:SF1">
    <property type="entry name" value="CHAD DOMAIN-CONTAINING PROTEIN"/>
    <property type="match status" value="1"/>
</dbReference>
<gene>
    <name evidence="2" type="ORF">FJU08_05820</name>
</gene>
<comment type="caution">
    <text evidence="2">The sequence shown here is derived from an EMBL/GenBank/DDBJ whole genome shotgun (WGS) entry which is preliminary data.</text>
</comment>
<dbReference type="Gene3D" id="1.40.20.10">
    <property type="entry name" value="CHAD domain"/>
    <property type="match status" value="1"/>
</dbReference>
<reference evidence="2 3" key="1">
    <citation type="submission" date="2019-06" db="EMBL/GenBank/DDBJ databases">
        <authorList>
            <person name="Li M."/>
        </authorList>
    </citation>
    <scope>NUCLEOTIDE SEQUENCE [LARGE SCALE GENOMIC DNA]</scope>
    <source>
        <strain evidence="2 3">BGMRC2036</strain>
    </source>
</reference>
<dbReference type="Pfam" id="PF05235">
    <property type="entry name" value="CHAD"/>
    <property type="match status" value="1"/>
</dbReference>
<organism evidence="2 3">
    <name type="scientific">Martelella alba</name>
    <dbReference type="NCBI Taxonomy" id="2590451"/>
    <lineage>
        <taxon>Bacteria</taxon>
        <taxon>Pseudomonadati</taxon>
        <taxon>Pseudomonadota</taxon>
        <taxon>Alphaproteobacteria</taxon>
        <taxon>Hyphomicrobiales</taxon>
        <taxon>Aurantimonadaceae</taxon>
        <taxon>Martelella</taxon>
    </lineage>
</organism>
<keyword evidence="3" id="KW-1185">Reference proteome</keyword>
<proteinExistence type="predicted"/>
<dbReference type="RefSeq" id="WP_141148017.1">
    <property type="nucleotide sequence ID" value="NZ_VHLG01000002.1"/>
</dbReference>
<name>A0A506UH72_9HYPH</name>
<sequence>MAFEIDPDKPFNEAFRAVATEELTKAITLLTERPDGLHEAVHAARKRFKRLRGLYRFARADAKGFARRENARIREMSASLSAERDATALIETVGYLRGLGPDGSTDMALYALERALTVRRDDIAMSDGALERKVTVAIGTCKAAMDAIKAHEFAPGRKTAASRIATGWYRMLSAAQVALMSARAGGTDEDFHELRKRSQDYWMFSSLAVLIWPSGFSARRERAKRLADLLGHEHDLSVLLALLGSTAGLAISDGQAGTVVKAALAERACLRKTAIKLARPLYSDDPDREAQVIERLWRG</sequence>
<accession>A0A506UH72</accession>
<evidence type="ECO:0000313" key="3">
    <source>
        <dbReference type="Proteomes" id="UP000318801"/>
    </source>
</evidence>
<dbReference type="AlphaFoldDB" id="A0A506UH72"/>
<dbReference type="Proteomes" id="UP000318801">
    <property type="component" value="Unassembled WGS sequence"/>
</dbReference>
<dbReference type="PANTHER" id="PTHR39339">
    <property type="entry name" value="SLR1444 PROTEIN"/>
    <property type="match status" value="1"/>
</dbReference>
<evidence type="ECO:0000259" key="1">
    <source>
        <dbReference type="PROSITE" id="PS51708"/>
    </source>
</evidence>
<evidence type="ECO:0000313" key="2">
    <source>
        <dbReference type="EMBL" id="TPW32507.1"/>
    </source>
</evidence>
<feature type="domain" description="CHAD" evidence="1">
    <location>
        <begin position="8"/>
        <end position="298"/>
    </location>
</feature>
<protein>
    <submittedName>
        <fullName evidence="2">CHAD domain-containing protein</fullName>
    </submittedName>
</protein>
<dbReference type="SMART" id="SM00880">
    <property type="entry name" value="CHAD"/>
    <property type="match status" value="1"/>
</dbReference>
<dbReference type="PROSITE" id="PS51708">
    <property type="entry name" value="CHAD"/>
    <property type="match status" value="1"/>
</dbReference>